<organism evidence="7 8">
    <name type="scientific">Xanthomarina spongicola</name>
    <dbReference type="NCBI Taxonomy" id="570520"/>
    <lineage>
        <taxon>Bacteria</taxon>
        <taxon>Pseudomonadati</taxon>
        <taxon>Bacteroidota</taxon>
        <taxon>Flavobacteriia</taxon>
        <taxon>Flavobacteriales</taxon>
        <taxon>Flavobacteriaceae</taxon>
        <taxon>Xanthomarina</taxon>
    </lineage>
</organism>
<evidence type="ECO:0000313" key="7">
    <source>
        <dbReference type="EMBL" id="PWK19780.1"/>
    </source>
</evidence>
<feature type="transmembrane region" description="Helical" evidence="6">
    <location>
        <begin position="156"/>
        <end position="173"/>
    </location>
</feature>
<feature type="transmembrane region" description="Helical" evidence="6">
    <location>
        <begin position="391"/>
        <end position="412"/>
    </location>
</feature>
<keyword evidence="5 6" id="KW-0472">Membrane</keyword>
<dbReference type="InterPro" id="IPR050833">
    <property type="entry name" value="Poly_Biosynth_Transport"/>
</dbReference>
<dbReference type="PANTHER" id="PTHR30250">
    <property type="entry name" value="PST FAMILY PREDICTED COLANIC ACID TRANSPORTER"/>
    <property type="match status" value="1"/>
</dbReference>
<feature type="transmembrane region" description="Helical" evidence="6">
    <location>
        <begin position="300"/>
        <end position="317"/>
    </location>
</feature>
<feature type="transmembrane region" description="Helical" evidence="6">
    <location>
        <begin position="211"/>
        <end position="231"/>
    </location>
</feature>
<gene>
    <name evidence="7" type="ORF">LX78_01130</name>
</gene>
<accession>A0A316EA61</accession>
<keyword evidence="2" id="KW-1003">Cell membrane</keyword>
<feature type="transmembrane region" description="Helical" evidence="6">
    <location>
        <begin position="179"/>
        <end position="199"/>
    </location>
</feature>
<dbReference type="InterPro" id="IPR002797">
    <property type="entry name" value="Polysacc_synth"/>
</dbReference>
<feature type="transmembrane region" description="Helical" evidence="6">
    <location>
        <begin position="446"/>
        <end position="468"/>
    </location>
</feature>
<reference evidence="7 8" key="1">
    <citation type="submission" date="2018-05" db="EMBL/GenBank/DDBJ databases">
        <title>Genomic Encyclopedia of Archaeal and Bacterial Type Strains, Phase II (KMG-II): from individual species to whole genera.</title>
        <authorList>
            <person name="Goeker M."/>
        </authorList>
    </citation>
    <scope>NUCLEOTIDE SEQUENCE [LARGE SCALE GENOMIC DNA]</scope>
    <source>
        <strain evidence="7 8">DSM 22637</strain>
    </source>
</reference>
<dbReference type="Pfam" id="PF01943">
    <property type="entry name" value="Polysacc_synt"/>
    <property type="match status" value="1"/>
</dbReference>
<feature type="transmembrane region" description="Helical" evidence="6">
    <location>
        <begin position="38"/>
        <end position="60"/>
    </location>
</feature>
<feature type="transmembrane region" description="Helical" evidence="6">
    <location>
        <begin position="115"/>
        <end position="136"/>
    </location>
</feature>
<feature type="transmembrane region" description="Helical" evidence="6">
    <location>
        <begin position="12"/>
        <end position="32"/>
    </location>
</feature>
<evidence type="ECO:0000256" key="4">
    <source>
        <dbReference type="ARBA" id="ARBA00022989"/>
    </source>
</evidence>
<evidence type="ECO:0000256" key="3">
    <source>
        <dbReference type="ARBA" id="ARBA00022692"/>
    </source>
</evidence>
<keyword evidence="8" id="KW-1185">Reference proteome</keyword>
<feature type="transmembrane region" description="Helical" evidence="6">
    <location>
        <begin position="360"/>
        <end position="385"/>
    </location>
</feature>
<keyword evidence="4 6" id="KW-1133">Transmembrane helix</keyword>
<sequence length="486" mass="55391">MGIVVNQSIKNTVVTYIGFGVGAINVLFLYTSFLSDEYFGLVSYLLSTANIMMPLMAFGVHNTIVKFYSSFKTKQSQNSFLTLMLFLPLLVIIPFGLIGHFAFNFISAWLAGDNIIIIDYVWLIYIAAITFAYFEIFYAWSKVQMQTVFGNFMKEVFHRLATTVLLLMLNADFLTVNQFIYSVVGVYVVRMIIMKLYAFSLRFPKFKFDRIPNLVSILKYTTLIIIAGSVANIILEIDKFMINRYVAIENVAYYGVAIYIATVIGVPYRSMHQIVNPLTAKLLNEKNKVDLKILYKKSSLTLFIISGFIFLLIILNINELYKLINESYVDGLVVVFVISLTKLLDSILGNNNAILFNSDYYRMVLILGIFLAVLTIILNILFIPIYGINGAAFATFIAIFLYNLAKIGFVYYKFKMLPFSVNTIKVVLLLLVSLGVFYFWDFSFHPVFNIALKSILISASYGLVVYVFHLSDDISVLINKIFFRSK</sequence>
<proteinExistence type="predicted"/>
<evidence type="ECO:0000256" key="6">
    <source>
        <dbReference type="SAM" id="Phobius"/>
    </source>
</evidence>
<evidence type="ECO:0000313" key="8">
    <source>
        <dbReference type="Proteomes" id="UP000245430"/>
    </source>
</evidence>
<feature type="transmembrane region" description="Helical" evidence="6">
    <location>
        <begin position="80"/>
        <end position="103"/>
    </location>
</feature>
<evidence type="ECO:0000256" key="5">
    <source>
        <dbReference type="ARBA" id="ARBA00023136"/>
    </source>
</evidence>
<dbReference type="AlphaFoldDB" id="A0A316EA61"/>
<feature type="transmembrane region" description="Helical" evidence="6">
    <location>
        <begin position="419"/>
        <end position="440"/>
    </location>
</feature>
<dbReference type="EMBL" id="QGGP01000002">
    <property type="protein sequence ID" value="PWK19780.1"/>
    <property type="molecule type" value="Genomic_DNA"/>
</dbReference>
<name>A0A316EA61_9FLAO</name>
<dbReference type="OrthoDB" id="88014at2"/>
<feature type="transmembrane region" description="Helical" evidence="6">
    <location>
        <begin position="251"/>
        <end position="268"/>
    </location>
</feature>
<comment type="caution">
    <text evidence="7">The sequence shown here is derived from an EMBL/GenBank/DDBJ whole genome shotgun (WGS) entry which is preliminary data.</text>
</comment>
<dbReference type="Proteomes" id="UP000245430">
    <property type="component" value="Unassembled WGS sequence"/>
</dbReference>
<keyword evidence="3 6" id="KW-0812">Transmembrane</keyword>
<protein>
    <submittedName>
        <fullName evidence="7">O-antigen/teichoic acid export membrane protein</fullName>
    </submittedName>
</protein>
<comment type="subcellular location">
    <subcellularLocation>
        <location evidence="1">Cell membrane</location>
        <topology evidence="1">Multi-pass membrane protein</topology>
    </subcellularLocation>
</comment>
<evidence type="ECO:0000256" key="1">
    <source>
        <dbReference type="ARBA" id="ARBA00004651"/>
    </source>
</evidence>
<dbReference type="PANTHER" id="PTHR30250:SF11">
    <property type="entry name" value="O-ANTIGEN TRANSPORTER-RELATED"/>
    <property type="match status" value="1"/>
</dbReference>
<feature type="transmembrane region" description="Helical" evidence="6">
    <location>
        <begin position="329"/>
        <end position="348"/>
    </location>
</feature>
<dbReference type="GO" id="GO:0005886">
    <property type="term" value="C:plasma membrane"/>
    <property type="evidence" value="ECO:0007669"/>
    <property type="project" value="UniProtKB-SubCell"/>
</dbReference>
<dbReference type="RefSeq" id="WP_109681658.1">
    <property type="nucleotide sequence ID" value="NZ_QGGP01000002.1"/>
</dbReference>
<evidence type="ECO:0000256" key="2">
    <source>
        <dbReference type="ARBA" id="ARBA00022475"/>
    </source>
</evidence>